<organism evidence="1 2">
    <name type="scientific">Nonomuraea zeae</name>
    <dbReference type="NCBI Taxonomy" id="1642303"/>
    <lineage>
        <taxon>Bacteria</taxon>
        <taxon>Bacillati</taxon>
        <taxon>Actinomycetota</taxon>
        <taxon>Actinomycetes</taxon>
        <taxon>Streptosporangiales</taxon>
        <taxon>Streptosporangiaceae</taxon>
        <taxon>Nonomuraea</taxon>
    </lineage>
</organism>
<dbReference type="InterPro" id="IPR035959">
    <property type="entry name" value="RutC-like_sf"/>
</dbReference>
<evidence type="ECO:0000313" key="1">
    <source>
        <dbReference type="EMBL" id="TMR32054.1"/>
    </source>
</evidence>
<proteinExistence type="predicted"/>
<dbReference type="InterPro" id="IPR006175">
    <property type="entry name" value="YjgF/YER057c/UK114"/>
</dbReference>
<keyword evidence="2" id="KW-1185">Reference proteome</keyword>
<gene>
    <name evidence="1" type="ORF">ETD85_23690</name>
</gene>
<dbReference type="AlphaFoldDB" id="A0A5S4GHR3"/>
<accession>A0A5S4GHR3</accession>
<dbReference type="EMBL" id="VCKX01000074">
    <property type="protein sequence ID" value="TMR32054.1"/>
    <property type="molecule type" value="Genomic_DNA"/>
</dbReference>
<name>A0A5S4GHR3_9ACTN</name>
<dbReference type="PANTHER" id="PTHR43857">
    <property type="entry name" value="BLR7761 PROTEIN"/>
    <property type="match status" value="1"/>
</dbReference>
<comment type="caution">
    <text evidence="1">The sequence shown here is derived from an EMBL/GenBank/DDBJ whole genome shotgun (WGS) entry which is preliminary data.</text>
</comment>
<dbReference type="Gene3D" id="3.30.1330.40">
    <property type="entry name" value="RutC-like"/>
    <property type="match status" value="2"/>
</dbReference>
<reference evidence="1 2" key="1">
    <citation type="submission" date="2019-05" db="EMBL/GenBank/DDBJ databases">
        <title>Draft genome sequence of Nonomuraea zeae DSM 100528.</title>
        <authorList>
            <person name="Saricaoglu S."/>
            <person name="Isik K."/>
        </authorList>
    </citation>
    <scope>NUCLEOTIDE SEQUENCE [LARGE SCALE GENOMIC DNA]</scope>
    <source>
        <strain evidence="1 2">DSM 100528</strain>
    </source>
</reference>
<dbReference type="Proteomes" id="UP000306628">
    <property type="component" value="Unassembled WGS sequence"/>
</dbReference>
<feature type="non-terminal residue" evidence="1">
    <location>
        <position position="1"/>
    </location>
</feature>
<sequence>IGRLGGVREAAGFGGVTVSRVAVERLVEPGHQVAVEVTAYPGGGERTATPHGVVTVAGEIVYLPGILPADLTAGFREQYRSCLDVAGDLLKVAGTGLDALVRTTDYTATATRAEYPRCGRPRKELLGGEGGVYPGAAGILVDHPVAEGAMVWLDAVASRRPLRPVNPGWARYDTLTYQPGVAAGDTLFMSGFGALDPVTQQAVFDGDLLAQAEFTYASIVAVLREAGLAGDAVVRLVEYLTPAAIPKYHEISDLRDRCFPGGYALTSVVCSALLRPEFLIEVVPTAVFP</sequence>
<dbReference type="CDD" id="cd00448">
    <property type="entry name" value="YjgF_YER057c_UK114_family"/>
    <property type="match status" value="1"/>
</dbReference>
<dbReference type="PANTHER" id="PTHR43857:SF1">
    <property type="entry name" value="YJGH FAMILY PROTEIN"/>
    <property type="match status" value="1"/>
</dbReference>
<dbReference type="Pfam" id="PF01042">
    <property type="entry name" value="Ribonuc_L-PSP"/>
    <property type="match status" value="1"/>
</dbReference>
<dbReference type="RefSeq" id="WP_138691968.1">
    <property type="nucleotide sequence ID" value="NZ_VCKX01000074.1"/>
</dbReference>
<dbReference type="OrthoDB" id="9808943at2"/>
<evidence type="ECO:0000313" key="2">
    <source>
        <dbReference type="Proteomes" id="UP000306628"/>
    </source>
</evidence>
<protein>
    <submittedName>
        <fullName evidence="1">RidA family protein</fullName>
    </submittedName>
</protein>
<dbReference type="SUPFAM" id="SSF55298">
    <property type="entry name" value="YjgF-like"/>
    <property type="match status" value="2"/>
</dbReference>